<dbReference type="Pfam" id="PF01551">
    <property type="entry name" value="Peptidase_M23"/>
    <property type="match status" value="1"/>
</dbReference>
<dbReference type="CDD" id="cd12797">
    <property type="entry name" value="M23_peptidase"/>
    <property type="match status" value="1"/>
</dbReference>
<proteinExistence type="predicted"/>
<dbReference type="eggNOG" id="COG0739">
    <property type="taxonomic scope" value="Bacteria"/>
</dbReference>
<dbReference type="InterPro" id="IPR050570">
    <property type="entry name" value="Cell_wall_metabolism_enzyme"/>
</dbReference>
<evidence type="ECO:0000313" key="4">
    <source>
        <dbReference type="Proteomes" id="UP000002377"/>
    </source>
</evidence>
<dbReference type="Proteomes" id="UP000002377">
    <property type="component" value="Chromosome"/>
</dbReference>
<dbReference type="RefSeq" id="WP_013121369.1">
    <property type="nucleotide sequence ID" value="NC_014152.1"/>
</dbReference>
<keyword evidence="1" id="KW-0472">Membrane</keyword>
<dbReference type="PANTHER" id="PTHR21666">
    <property type="entry name" value="PEPTIDASE-RELATED"/>
    <property type="match status" value="1"/>
</dbReference>
<dbReference type="AlphaFoldDB" id="D5XBE6"/>
<dbReference type="SUPFAM" id="SSF51261">
    <property type="entry name" value="Duplicated hybrid motif"/>
    <property type="match status" value="1"/>
</dbReference>
<dbReference type="GO" id="GO:0004222">
    <property type="term" value="F:metalloendopeptidase activity"/>
    <property type="evidence" value="ECO:0007669"/>
    <property type="project" value="TreeGrafter"/>
</dbReference>
<reference evidence="3 4" key="1">
    <citation type="submission" date="2010-05" db="EMBL/GenBank/DDBJ databases">
        <title>Complete sequence of Thermincola sp. JR.</title>
        <authorList>
            <consortium name="US DOE Joint Genome Institute"/>
            <person name="Lucas S."/>
            <person name="Copeland A."/>
            <person name="Lapidus A."/>
            <person name="Cheng J.-F."/>
            <person name="Bruce D."/>
            <person name="Goodwin L."/>
            <person name="Pitluck S."/>
            <person name="Chertkov O."/>
            <person name="Detter J.C."/>
            <person name="Han C."/>
            <person name="Tapia R."/>
            <person name="Land M."/>
            <person name="Hauser L."/>
            <person name="Kyrpides N."/>
            <person name="Mikhailova N."/>
            <person name="Hazen T.C."/>
            <person name="Woyke T."/>
        </authorList>
    </citation>
    <scope>NUCLEOTIDE SEQUENCE [LARGE SCALE GENOMIC DNA]</scope>
    <source>
        <strain evidence="3 4">JR</strain>
    </source>
</reference>
<organism evidence="3 4">
    <name type="scientific">Thermincola potens (strain JR)</name>
    <dbReference type="NCBI Taxonomy" id="635013"/>
    <lineage>
        <taxon>Bacteria</taxon>
        <taxon>Bacillati</taxon>
        <taxon>Bacillota</taxon>
        <taxon>Clostridia</taxon>
        <taxon>Eubacteriales</taxon>
        <taxon>Thermincolaceae</taxon>
        <taxon>Thermincola</taxon>
    </lineage>
</organism>
<keyword evidence="1" id="KW-0812">Transmembrane</keyword>
<dbReference type="KEGG" id="tjr:TherJR_2538"/>
<dbReference type="InterPro" id="IPR011055">
    <property type="entry name" value="Dup_hybrid_motif"/>
</dbReference>
<dbReference type="STRING" id="635013.TherJR_2538"/>
<dbReference type="PANTHER" id="PTHR21666:SF270">
    <property type="entry name" value="MUREIN HYDROLASE ACTIVATOR ENVC"/>
    <property type="match status" value="1"/>
</dbReference>
<protein>
    <submittedName>
        <fullName evidence="3">Peptidase M23</fullName>
    </submittedName>
</protein>
<dbReference type="HOGENOM" id="CLU_029425_10_0_9"/>
<dbReference type="InterPro" id="IPR016047">
    <property type="entry name" value="M23ase_b-sheet_dom"/>
</dbReference>
<keyword evidence="4" id="KW-1185">Reference proteome</keyword>
<name>D5XBE6_THEPJ</name>
<dbReference type="EMBL" id="CP002028">
    <property type="protein sequence ID" value="ADG83375.1"/>
    <property type="molecule type" value="Genomic_DNA"/>
</dbReference>
<evidence type="ECO:0000256" key="1">
    <source>
        <dbReference type="SAM" id="Phobius"/>
    </source>
</evidence>
<evidence type="ECO:0000259" key="2">
    <source>
        <dbReference type="Pfam" id="PF01551"/>
    </source>
</evidence>
<sequence>MSEKQEALVKPKPRIRFVHDSEIFSEEPQALNYRNYLPRFPQRKRIPYLKNERNNKFRLARQITVSILIFLMVWGLNSLHFPLAKKIGSGVKYLLNKEMDFSPVINKIGELASPYLNFTLPNDKNTANEEPKPVITKISDQIGPQLPVGGKITVPFGWVFDDSKQFFEFHRGIDIAAEANQDIKAVAGGNIERIYMGDKGEKCILVRHDEQLMTNYVNVGEVLVEEGEEIHAGQVIGKVAGDGEDKENHLHFEVIRFGKPVDPFSVFTAATR</sequence>
<dbReference type="OrthoDB" id="9809488at2"/>
<dbReference type="Gene3D" id="2.70.70.10">
    <property type="entry name" value="Glucose Permease (Domain IIA)"/>
    <property type="match status" value="1"/>
</dbReference>
<keyword evidence="1" id="KW-1133">Transmembrane helix</keyword>
<feature type="transmembrane region" description="Helical" evidence="1">
    <location>
        <begin position="59"/>
        <end position="76"/>
    </location>
</feature>
<evidence type="ECO:0000313" key="3">
    <source>
        <dbReference type="EMBL" id="ADG83375.1"/>
    </source>
</evidence>
<accession>D5XBE6</accession>
<feature type="domain" description="M23ase beta-sheet core" evidence="2">
    <location>
        <begin position="169"/>
        <end position="263"/>
    </location>
</feature>
<gene>
    <name evidence="3" type="ordered locus">TherJR_2538</name>
</gene>